<keyword evidence="2" id="KW-0564">Palmitate</keyword>
<dbReference type="GO" id="GO:0005886">
    <property type="term" value="C:plasma membrane"/>
    <property type="evidence" value="ECO:0007669"/>
    <property type="project" value="UniProtKB-SubCell"/>
</dbReference>
<evidence type="ECO:0000256" key="1">
    <source>
        <dbReference type="ARBA" id="ARBA00007613"/>
    </source>
</evidence>
<keyword evidence="2" id="KW-0812">Transmembrane</keyword>
<sequence length="464" mass="51748">MVGLAMGCKLRKSFDGTEMPMPESFRFASEEEALDSAVNISWWEMFNDPQLDTIIMTALRNNYDVRIAIKRLEQAQTTVKIQNKNWLPQFGVQGDFSRGNTLQGQKLPGATNLWTGFGTASWELDFWGKFRSLSEAAKAEYLANEYNLRNVQLQLIASVAQNYFLLLQEKTRLNIATATLESRDSSLDLLTQRFDRGLIPEIDLNQAQIQRAIAATSVPIFKRTIAQQEHLLSVLLGQSPGAVETGLQLQDIEYQLDIPPGLPSEILMRRPDLLAVEQQVIAQHAQVGVANANRLPAISLTGVIGGVSTELSQFTAGGPAWSIGGGLVGPLFQWGQLKNAAKIEKLKAEEAVYNYEVTILQAFQEVEDALITIETLKEEITARRDNVVAAGSAEYLSRERYDKGITSYLEYLEQQRQYFNAQLEYAETGQQLLSSYVQLYKVLGGGWITPEEQQAAEQAEAEQN</sequence>
<dbReference type="InterPro" id="IPR003423">
    <property type="entry name" value="OMP_efflux"/>
</dbReference>
<accession>A0AAN4W113</accession>
<comment type="caution">
    <text evidence="3">The sequence shown here is derived from an EMBL/GenBank/DDBJ whole genome shotgun (WGS) entry which is preliminary data.</text>
</comment>
<dbReference type="Proteomes" id="UP001310022">
    <property type="component" value="Unassembled WGS sequence"/>
</dbReference>
<dbReference type="SUPFAM" id="SSF56954">
    <property type="entry name" value="Outer membrane efflux proteins (OEP)"/>
    <property type="match status" value="1"/>
</dbReference>
<name>A0AAN4W113_9BACT</name>
<dbReference type="NCBIfam" id="TIGR01845">
    <property type="entry name" value="outer_NodT"/>
    <property type="match status" value="1"/>
</dbReference>
<keyword evidence="2" id="KW-0449">Lipoprotein</keyword>
<dbReference type="Gene3D" id="2.20.200.10">
    <property type="entry name" value="Outer membrane efflux proteins (OEP)"/>
    <property type="match status" value="1"/>
</dbReference>
<comment type="subcellular location">
    <subcellularLocation>
        <location evidence="2">Cell membrane</location>
        <topology evidence="2">Lipid-anchor</topology>
    </subcellularLocation>
</comment>
<reference evidence="3 4" key="1">
    <citation type="submission" date="2021-12" db="EMBL/GenBank/DDBJ databases">
        <title>Genome sequencing of bacteria with rrn-lacking chromosome and rrn-plasmid.</title>
        <authorList>
            <person name="Anda M."/>
            <person name="Iwasaki W."/>
        </authorList>
    </citation>
    <scope>NUCLEOTIDE SEQUENCE [LARGE SCALE GENOMIC DNA]</scope>
    <source>
        <strain evidence="3 4">NBRC 15940</strain>
    </source>
</reference>
<protein>
    <submittedName>
        <fullName evidence="3">AdeC/adeK/oprM family multidrug efflux complex outer membrane factor</fullName>
    </submittedName>
</protein>
<evidence type="ECO:0000313" key="4">
    <source>
        <dbReference type="Proteomes" id="UP001310022"/>
    </source>
</evidence>
<dbReference type="GO" id="GO:0015562">
    <property type="term" value="F:efflux transmembrane transporter activity"/>
    <property type="evidence" value="ECO:0007669"/>
    <property type="project" value="InterPro"/>
</dbReference>
<dbReference type="AlphaFoldDB" id="A0AAN4W113"/>
<dbReference type="Pfam" id="PF02321">
    <property type="entry name" value="OEP"/>
    <property type="match status" value="2"/>
</dbReference>
<keyword evidence="2" id="KW-1134">Transmembrane beta strand</keyword>
<dbReference type="PANTHER" id="PTHR30203:SF33">
    <property type="entry name" value="BLR4455 PROTEIN"/>
    <property type="match status" value="1"/>
</dbReference>
<evidence type="ECO:0000313" key="3">
    <source>
        <dbReference type="EMBL" id="GJM62929.1"/>
    </source>
</evidence>
<organism evidence="3 4">
    <name type="scientific">Persicobacter diffluens</name>
    <dbReference type="NCBI Taxonomy" id="981"/>
    <lineage>
        <taxon>Bacteria</taxon>
        <taxon>Pseudomonadati</taxon>
        <taxon>Bacteroidota</taxon>
        <taxon>Cytophagia</taxon>
        <taxon>Cytophagales</taxon>
        <taxon>Persicobacteraceae</taxon>
        <taxon>Persicobacter</taxon>
    </lineage>
</organism>
<dbReference type="PANTHER" id="PTHR30203">
    <property type="entry name" value="OUTER MEMBRANE CATION EFFLUX PROTEIN"/>
    <property type="match status" value="1"/>
</dbReference>
<dbReference type="InterPro" id="IPR010131">
    <property type="entry name" value="MdtP/NodT-like"/>
</dbReference>
<keyword evidence="4" id="KW-1185">Reference proteome</keyword>
<dbReference type="Gene3D" id="1.20.1600.10">
    <property type="entry name" value="Outer membrane efflux proteins (OEP)"/>
    <property type="match status" value="1"/>
</dbReference>
<evidence type="ECO:0000256" key="2">
    <source>
        <dbReference type="RuleBase" id="RU362097"/>
    </source>
</evidence>
<keyword evidence="2" id="KW-0472">Membrane</keyword>
<dbReference type="EMBL" id="BQKE01000002">
    <property type="protein sequence ID" value="GJM62929.1"/>
    <property type="molecule type" value="Genomic_DNA"/>
</dbReference>
<proteinExistence type="inferred from homology"/>
<gene>
    <name evidence="3" type="ORF">PEDI_34810</name>
</gene>
<comment type="similarity">
    <text evidence="1 2">Belongs to the outer membrane factor (OMF) (TC 1.B.17) family.</text>
</comment>